<reference evidence="1 2" key="1">
    <citation type="journal article" date="2018" name="Nat. Ecol. Evol.">
        <title>Pezizomycetes genomes reveal the molecular basis of ectomycorrhizal truffle lifestyle.</title>
        <authorList>
            <person name="Murat C."/>
            <person name="Payen T."/>
            <person name="Noel B."/>
            <person name="Kuo A."/>
            <person name="Morin E."/>
            <person name="Chen J."/>
            <person name="Kohler A."/>
            <person name="Krizsan K."/>
            <person name="Balestrini R."/>
            <person name="Da Silva C."/>
            <person name="Montanini B."/>
            <person name="Hainaut M."/>
            <person name="Levati E."/>
            <person name="Barry K.W."/>
            <person name="Belfiori B."/>
            <person name="Cichocki N."/>
            <person name="Clum A."/>
            <person name="Dockter R.B."/>
            <person name="Fauchery L."/>
            <person name="Guy J."/>
            <person name="Iotti M."/>
            <person name="Le Tacon F."/>
            <person name="Lindquist E.A."/>
            <person name="Lipzen A."/>
            <person name="Malagnac F."/>
            <person name="Mello A."/>
            <person name="Molinier V."/>
            <person name="Miyauchi S."/>
            <person name="Poulain J."/>
            <person name="Riccioni C."/>
            <person name="Rubini A."/>
            <person name="Sitrit Y."/>
            <person name="Splivallo R."/>
            <person name="Traeger S."/>
            <person name="Wang M."/>
            <person name="Zifcakova L."/>
            <person name="Wipf D."/>
            <person name="Zambonelli A."/>
            <person name="Paolocci F."/>
            <person name="Nowrousian M."/>
            <person name="Ottonello S."/>
            <person name="Baldrian P."/>
            <person name="Spatafora J.W."/>
            <person name="Henrissat B."/>
            <person name="Nagy L.G."/>
            <person name="Aury J.M."/>
            <person name="Wincker P."/>
            <person name="Grigoriev I.V."/>
            <person name="Bonfante P."/>
            <person name="Martin F.M."/>
        </authorList>
    </citation>
    <scope>NUCLEOTIDE SEQUENCE [LARGE SCALE GENOMIC DNA]</scope>
    <source>
        <strain evidence="1 2">ATCC MYA-4762</strain>
    </source>
</reference>
<dbReference type="InParanoid" id="A0A3N4M2E5"/>
<organism evidence="1 2">
    <name type="scientific">Terfezia boudieri ATCC MYA-4762</name>
    <dbReference type="NCBI Taxonomy" id="1051890"/>
    <lineage>
        <taxon>Eukaryota</taxon>
        <taxon>Fungi</taxon>
        <taxon>Dikarya</taxon>
        <taxon>Ascomycota</taxon>
        <taxon>Pezizomycotina</taxon>
        <taxon>Pezizomycetes</taxon>
        <taxon>Pezizales</taxon>
        <taxon>Pezizaceae</taxon>
        <taxon>Terfezia</taxon>
    </lineage>
</organism>
<keyword evidence="2" id="KW-1185">Reference proteome</keyword>
<protein>
    <submittedName>
        <fullName evidence="1">Uncharacterized protein</fullName>
    </submittedName>
</protein>
<accession>A0A3N4M2E5</accession>
<dbReference type="AlphaFoldDB" id="A0A3N4M2E5"/>
<dbReference type="OrthoDB" id="5304976at2759"/>
<proteinExistence type="predicted"/>
<dbReference type="Proteomes" id="UP000267821">
    <property type="component" value="Unassembled WGS sequence"/>
</dbReference>
<evidence type="ECO:0000313" key="1">
    <source>
        <dbReference type="EMBL" id="RPB29344.1"/>
    </source>
</evidence>
<name>A0A3N4M2E5_9PEZI</name>
<dbReference type="EMBL" id="ML121527">
    <property type="protein sequence ID" value="RPB29344.1"/>
    <property type="molecule type" value="Genomic_DNA"/>
</dbReference>
<evidence type="ECO:0000313" key="2">
    <source>
        <dbReference type="Proteomes" id="UP000267821"/>
    </source>
</evidence>
<gene>
    <name evidence="1" type="ORF">L211DRAFT_4866</name>
</gene>
<sequence>MERPLLIPNLGACQVINCTWEGLAGKDEQYACANNSANALYSPGKSPSDGSKPRLNRLDFPDTYILGAVKALHFTSIRVPTTAKNATLELVGIKLTGAIVNYELQINLASGKKQFLIPGLKAAGFVDLKGLQFWLVVDGSGGYEFALDDLDMEEYVTSATQCSIQAI</sequence>